<evidence type="ECO:0000313" key="1">
    <source>
        <dbReference type="EMBL" id="RAS61202.1"/>
    </source>
</evidence>
<protein>
    <submittedName>
        <fullName evidence="1">Uncharacterized protein</fullName>
    </submittedName>
</protein>
<proteinExistence type="predicted"/>
<name>A0ABX9DZQ4_9PSEU</name>
<keyword evidence="2" id="KW-1185">Reference proteome</keyword>
<organism evidence="1 2">
    <name type="scientific">Lentzea atacamensis</name>
    <dbReference type="NCBI Taxonomy" id="531938"/>
    <lineage>
        <taxon>Bacteria</taxon>
        <taxon>Bacillati</taxon>
        <taxon>Actinomycetota</taxon>
        <taxon>Actinomycetes</taxon>
        <taxon>Pseudonocardiales</taxon>
        <taxon>Pseudonocardiaceae</taxon>
        <taxon>Lentzea</taxon>
    </lineage>
</organism>
<reference evidence="1 2" key="1">
    <citation type="submission" date="2018-06" db="EMBL/GenBank/DDBJ databases">
        <title>Genomic Encyclopedia of Type Strains, Phase IV (KMG-IV): sequencing the most valuable type-strain genomes for metagenomic binning, comparative biology and taxonomic classification.</title>
        <authorList>
            <person name="Goeker M."/>
        </authorList>
    </citation>
    <scope>NUCLEOTIDE SEQUENCE [LARGE SCALE GENOMIC DNA]</scope>
    <source>
        <strain evidence="1 2">DSM 45479</strain>
    </source>
</reference>
<comment type="caution">
    <text evidence="1">The sequence shown here is derived from an EMBL/GenBank/DDBJ whole genome shotgun (WGS) entry which is preliminary data.</text>
</comment>
<evidence type="ECO:0000313" key="2">
    <source>
        <dbReference type="Proteomes" id="UP000248714"/>
    </source>
</evidence>
<dbReference type="Proteomes" id="UP000248714">
    <property type="component" value="Unassembled WGS sequence"/>
</dbReference>
<dbReference type="EMBL" id="QLTT01000010">
    <property type="protein sequence ID" value="RAS61202.1"/>
    <property type="molecule type" value="Genomic_DNA"/>
</dbReference>
<sequence length="49" mass="5073">MQPVTALLAVEEGDLARAGGIAAAARAEFAARGFGRPFTVDRLKGAERS</sequence>
<gene>
    <name evidence="1" type="ORF">C8D87_110150</name>
</gene>
<accession>A0ABX9DZQ4</accession>